<organism evidence="2">
    <name type="scientific">Amphora coffeiformis</name>
    <dbReference type="NCBI Taxonomy" id="265554"/>
    <lineage>
        <taxon>Eukaryota</taxon>
        <taxon>Sar</taxon>
        <taxon>Stramenopiles</taxon>
        <taxon>Ochrophyta</taxon>
        <taxon>Bacillariophyta</taxon>
        <taxon>Bacillariophyceae</taxon>
        <taxon>Bacillariophycidae</taxon>
        <taxon>Thalassiophysales</taxon>
        <taxon>Catenulaceae</taxon>
        <taxon>Amphora</taxon>
    </lineage>
</organism>
<dbReference type="InterPro" id="IPR044862">
    <property type="entry name" value="Pro_4_hyd_alph_FE2OG_OXY"/>
</dbReference>
<dbReference type="Pfam" id="PF13640">
    <property type="entry name" value="2OG-FeII_Oxy_3"/>
    <property type="match status" value="1"/>
</dbReference>
<dbReference type="AlphaFoldDB" id="A0A7S3L067"/>
<evidence type="ECO:0000313" key="2">
    <source>
        <dbReference type="EMBL" id="CAE0405082.1"/>
    </source>
</evidence>
<reference evidence="2" key="1">
    <citation type="submission" date="2021-01" db="EMBL/GenBank/DDBJ databases">
        <authorList>
            <person name="Corre E."/>
            <person name="Pelletier E."/>
            <person name="Niang G."/>
            <person name="Scheremetjew M."/>
            <person name="Finn R."/>
            <person name="Kale V."/>
            <person name="Holt S."/>
            <person name="Cochrane G."/>
            <person name="Meng A."/>
            <person name="Brown T."/>
            <person name="Cohen L."/>
        </authorList>
    </citation>
    <scope>NUCLEOTIDE SEQUENCE</scope>
    <source>
        <strain evidence="2">CCMP127</strain>
    </source>
</reference>
<dbReference type="Gene3D" id="2.60.120.620">
    <property type="entry name" value="q2cbj1_9rhob like domain"/>
    <property type="match status" value="1"/>
</dbReference>
<dbReference type="GO" id="GO:0032963">
    <property type="term" value="P:collagen metabolic process"/>
    <property type="evidence" value="ECO:0007669"/>
    <property type="project" value="InterPro"/>
</dbReference>
<name>A0A7S3L067_9STRA</name>
<dbReference type="PANTHER" id="PTHR14049:SF9">
    <property type="entry name" value="PROCOLLAGEN-PROLINE 3-DIOXYGENASE"/>
    <property type="match status" value="1"/>
</dbReference>
<dbReference type="InterPro" id="IPR039575">
    <property type="entry name" value="P3H"/>
</dbReference>
<dbReference type="PANTHER" id="PTHR14049">
    <property type="entry name" value="LEPRECAN 1"/>
    <property type="match status" value="1"/>
</dbReference>
<sequence>MFLPCPCLTTISFHTSYHADNCHVVFSDSRDGHAVCDPTRSHPYATRVAASILFLNSGTEEQSDNSDDDDSLSSSFQGGEFYWADPTTGEPAVTVTPHAGRMVYFTAGPENLHGALPVRRHRARDTAKNYHHPDRRLTLAMWYVLAGDPNQEQLPTTTVVQPYDDPDQLHVLFVLPVQAVKPGGLRMALMLYLLGQQNTPTPGSWVAHTDDGNHHRHTTGNGVVVVRMIFPKATNTIMFNIRIGSTAITVDRFVEPGATASLPYLLQESVQLHGVLDELQALAFDDNNIREEDRLLQLDEKVVIEQARAAIPARRA</sequence>
<protein>
    <recommendedName>
        <fullName evidence="1">Prolyl 4-hydroxylase alpha subunit Fe(2+) 2OG dioxygenase domain-containing protein</fullName>
    </recommendedName>
</protein>
<accession>A0A7S3L067</accession>
<proteinExistence type="predicted"/>
<gene>
    <name evidence="2" type="ORF">ACOF00016_LOCUS3140</name>
</gene>
<evidence type="ECO:0000259" key="1">
    <source>
        <dbReference type="Pfam" id="PF13640"/>
    </source>
</evidence>
<dbReference type="EMBL" id="HBIM01003644">
    <property type="protein sequence ID" value="CAE0405082.1"/>
    <property type="molecule type" value="Transcribed_RNA"/>
</dbReference>
<feature type="domain" description="Prolyl 4-hydroxylase alpha subunit Fe(2+) 2OG dioxygenase" evidence="1">
    <location>
        <begin position="14"/>
        <end position="143"/>
    </location>
</feature>